<feature type="region of interest" description="Disordered" evidence="1">
    <location>
        <begin position="1"/>
        <end position="21"/>
    </location>
</feature>
<reference evidence="3" key="2">
    <citation type="submission" date="2023-01" db="EMBL/GenBank/DDBJ databases">
        <authorList>
            <person name="Sun Q."/>
            <person name="Evtushenko L."/>
        </authorList>
    </citation>
    <scope>NUCLEOTIDE SEQUENCE</scope>
    <source>
        <strain evidence="3">VKM Ac-1321</strain>
    </source>
</reference>
<feature type="domain" description="Amidohydrolase-related" evidence="2">
    <location>
        <begin position="59"/>
        <end position="371"/>
    </location>
</feature>
<dbReference type="Pfam" id="PF01979">
    <property type="entry name" value="Amidohydro_1"/>
    <property type="match status" value="1"/>
</dbReference>
<dbReference type="GO" id="GO:0016810">
    <property type="term" value="F:hydrolase activity, acting on carbon-nitrogen (but not peptide) bonds"/>
    <property type="evidence" value="ECO:0007669"/>
    <property type="project" value="InterPro"/>
</dbReference>
<organism evidence="3 4">
    <name type="scientific">Dactylosporangium matsuzakiense</name>
    <dbReference type="NCBI Taxonomy" id="53360"/>
    <lineage>
        <taxon>Bacteria</taxon>
        <taxon>Bacillati</taxon>
        <taxon>Actinomycetota</taxon>
        <taxon>Actinomycetes</taxon>
        <taxon>Micromonosporales</taxon>
        <taxon>Micromonosporaceae</taxon>
        <taxon>Dactylosporangium</taxon>
    </lineage>
</organism>
<protein>
    <submittedName>
        <fullName evidence="3">Amidohydrolase</fullName>
    </submittedName>
</protein>
<dbReference type="Gene3D" id="3.20.20.140">
    <property type="entry name" value="Metal-dependent hydrolases"/>
    <property type="match status" value="1"/>
</dbReference>
<reference evidence="3" key="1">
    <citation type="journal article" date="2014" name="Int. J. Syst. Evol. Microbiol.">
        <title>Complete genome sequence of Corynebacterium casei LMG S-19264T (=DSM 44701T), isolated from a smear-ripened cheese.</title>
        <authorList>
            <consortium name="US DOE Joint Genome Institute (JGI-PGF)"/>
            <person name="Walter F."/>
            <person name="Albersmeier A."/>
            <person name="Kalinowski J."/>
            <person name="Ruckert C."/>
        </authorList>
    </citation>
    <scope>NUCLEOTIDE SEQUENCE</scope>
    <source>
        <strain evidence="3">VKM Ac-1321</strain>
    </source>
</reference>
<dbReference type="AlphaFoldDB" id="A0A9W6KKN6"/>
<dbReference type="InterPro" id="IPR051781">
    <property type="entry name" value="Metallo-dep_Hydrolase"/>
</dbReference>
<proteinExistence type="predicted"/>
<dbReference type="InterPro" id="IPR006680">
    <property type="entry name" value="Amidohydro-rel"/>
</dbReference>
<dbReference type="Gene3D" id="2.30.40.10">
    <property type="entry name" value="Urease, subunit C, domain 1"/>
    <property type="match status" value="1"/>
</dbReference>
<dbReference type="SUPFAM" id="SSF51556">
    <property type="entry name" value="Metallo-dependent hydrolases"/>
    <property type="match status" value="1"/>
</dbReference>
<sequence>MTSPSDTASASSPAPEPAPALHVRGTLLPSGERRDLWLVGDRVTFSRVAGAITVADAGYILPGLVDAHCHLGIQPGGRPSEGIDQARSLAVVDRDAGILAIRDAGSPIPYASLDDDPDMPRLARAGRHVAPPKRYLRDIGVEVGEADLRDEVTRQAGQGNGWVKLVGDWIDRGVGDLAPAWDVTAMAGAIEAAHAAGARVAVHTFAEESVAALVRAGVDSVEHGTGLNESDIGEMANRGTALVPTMINIKTFGGIAAQAQDKFPSYAQHMLTLRDRFPSIVRAAYEAGVPIYVGSDAGGGIDHGLAAQEMLLLHEAGLPAEAVLRAGSWGAREWLGFPGLVEGGLADLVVYAEDPRTDLTTLLRPRRIVLRGRVVR</sequence>
<evidence type="ECO:0000256" key="1">
    <source>
        <dbReference type="SAM" id="MobiDB-lite"/>
    </source>
</evidence>
<dbReference type="EMBL" id="BSFP01000020">
    <property type="protein sequence ID" value="GLL02031.1"/>
    <property type="molecule type" value="Genomic_DNA"/>
</dbReference>
<evidence type="ECO:0000313" key="4">
    <source>
        <dbReference type="Proteomes" id="UP001143480"/>
    </source>
</evidence>
<dbReference type="RefSeq" id="WP_261963225.1">
    <property type="nucleotide sequence ID" value="NZ_BAAAXA010000003.1"/>
</dbReference>
<evidence type="ECO:0000259" key="2">
    <source>
        <dbReference type="Pfam" id="PF01979"/>
    </source>
</evidence>
<accession>A0A9W6KKN6</accession>
<gene>
    <name evidence="3" type="ORF">GCM10017581_037730</name>
</gene>
<name>A0A9W6KKN6_9ACTN</name>
<comment type="caution">
    <text evidence="3">The sequence shown here is derived from an EMBL/GenBank/DDBJ whole genome shotgun (WGS) entry which is preliminary data.</text>
</comment>
<feature type="compositionally biased region" description="Low complexity" evidence="1">
    <location>
        <begin position="1"/>
        <end position="13"/>
    </location>
</feature>
<dbReference type="PANTHER" id="PTHR43135:SF4">
    <property type="entry name" value="AMIDOHYDROLASE-RELATED DOMAIN-CONTAINING PROTEIN"/>
    <property type="match status" value="1"/>
</dbReference>
<dbReference type="PANTHER" id="PTHR43135">
    <property type="entry name" value="ALPHA-D-RIBOSE 1-METHYLPHOSPHONATE 5-TRIPHOSPHATE DIPHOSPHATASE"/>
    <property type="match status" value="1"/>
</dbReference>
<keyword evidence="4" id="KW-1185">Reference proteome</keyword>
<dbReference type="InterPro" id="IPR011059">
    <property type="entry name" value="Metal-dep_hydrolase_composite"/>
</dbReference>
<dbReference type="InterPro" id="IPR032466">
    <property type="entry name" value="Metal_Hydrolase"/>
</dbReference>
<evidence type="ECO:0000313" key="3">
    <source>
        <dbReference type="EMBL" id="GLL02031.1"/>
    </source>
</evidence>
<dbReference type="Proteomes" id="UP001143480">
    <property type="component" value="Unassembled WGS sequence"/>
</dbReference>